<dbReference type="GO" id="GO:0005737">
    <property type="term" value="C:cytoplasm"/>
    <property type="evidence" value="ECO:0007669"/>
    <property type="project" value="TreeGrafter"/>
</dbReference>
<organism evidence="3 4">
    <name type="scientific">Chitinophaga niabensis</name>
    <dbReference type="NCBI Taxonomy" id="536979"/>
    <lineage>
        <taxon>Bacteria</taxon>
        <taxon>Pseudomonadati</taxon>
        <taxon>Bacteroidota</taxon>
        <taxon>Chitinophagia</taxon>
        <taxon>Chitinophagales</taxon>
        <taxon>Chitinophagaceae</taxon>
        <taxon>Chitinophaga</taxon>
    </lineage>
</organism>
<protein>
    <submittedName>
        <fullName evidence="3">L-ascorbate metabolism protein UlaG, beta-lactamase superfamily</fullName>
    </submittedName>
</protein>
<keyword evidence="1" id="KW-0472">Membrane</keyword>
<dbReference type="Pfam" id="PF12706">
    <property type="entry name" value="Lactamase_B_2"/>
    <property type="match status" value="1"/>
</dbReference>
<feature type="transmembrane region" description="Helical" evidence="1">
    <location>
        <begin position="7"/>
        <end position="30"/>
    </location>
</feature>
<name>A0A1N6DKJ3_9BACT</name>
<dbReference type="PANTHER" id="PTHR15032">
    <property type="entry name" value="N-ACYL-PHOSPHATIDYLETHANOLAMINE-HYDROLYZING PHOSPHOLIPASE D"/>
    <property type="match status" value="1"/>
</dbReference>
<dbReference type="Proteomes" id="UP000185003">
    <property type="component" value="Unassembled WGS sequence"/>
</dbReference>
<dbReference type="PANTHER" id="PTHR15032:SF4">
    <property type="entry name" value="N-ACYL-PHOSPHATIDYLETHANOLAMINE-HYDROLYZING PHOSPHOLIPASE D"/>
    <property type="match status" value="1"/>
</dbReference>
<feature type="domain" description="Metallo-beta-lactamase" evidence="2">
    <location>
        <begin position="127"/>
        <end position="322"/>
    </location>
</feature>
<dbReference type="Gene3D" id="3.60.15.10">
    <property type="entry name" value="Ribonuclease Z/Hydroxyacylglutathione hydrolase-like"/>
    <property type="match status" value="1"/>
</dbReference>
<keyword evidence="1" id="KW-0812">Transmembrane</keyword>
<sequence length="376" mass="42638">MKRTFRIIKWITGVLFLLILLLVVATYFYMRQPQFGKAPSGERLARIERSPHYKDGRFHNRVEKPTITEGYSIIGEVYKTVFTSYPRREPGSTLPSVKTDLFKLPADSNVAVWFGHSSVFLQVDGKKILIDPTFSGKASPLPGSVRAYKGSNIYTAADIPPIDYILISHDHYDHLDYETIVALKDKVKQVVCGLGVGAHFEYWGYAPEQIIEKDWYETVVVDSGFTIHTGSSHHESGRGFIRGKSLWMSYLIQSPDLKIYISGDGGYDSRFTEMGEKFGPVDWAIMEDGQYDKAWQSVHLLPEEVVQATLGLKARNMLPVHHSKFTLGKHAWDEPLIKVSELSAGQPYRLATPMIGEVVYLSNPLQTFKAWWKDVK</sequence>
<dbReference type="EMBL" id="FSRA01000001">
    <property type="protein sequence ID" value="SIN71288.1"/>
    <property type="molecule type" value="Genomic_DNA"/>
</dbReference>
<dbReference type="OrthoDB" id="9805728at2"/>
<evidence type="ECO:0000259" key="2">
    <source>
        <dbReference type="Pfam" id="PF12706"/>
    </source>
</evidence>
<gene>
    <name evidence="3" type="ORF">SAMN04488055_0850</name>
</gene>
<dbReference type="RefSeq" id="WP_074238053.1">
    <property type="nucleotide sequence ID" value="NZ_FSRA01000001.1"/>
</dbReference>
<proteinExistence type="predicted"/>
<dbReference type="STRING" id="536979.SAMN04488055_0850"/>
<evidence type="ECO:0000313" key="4">
    <source>
        <dbReference type="Proteomes" id="UP000185003"/>
    </source>
</evidence>
<dbReference type="InterPro" id="IPR036866">
    <property type="entry name" value="RibonucZ/Hydroxyglut_hydro"/>
</dbReference>
<keyword evidence="1" id="KW-1133">Transmembrane helix</keyword>
<reference evidence="3 4" key="1">
    <citation type="submission" date="2016-11" db="EMBL/GenBank/DDBJ databases">
        <authorList>
            <person name="Jaros S."/>
            <person name="Januszkiewicz K."/>
            <person name="Wedrychowicz H."/>
        </authorList>
    </citation>
    <scope>NUCLEOTIDE SEQUENCE [LARGE SCALE GENOMIC DNA]</scope>
    <source>
        <strain evidence="3 4">DSM 24787</strain>
    </source>
</reference>
<dbReference type="AlphaFoldDB" id="A0A1N6DKJ3"/>
<accession>A0A1N6DKJ3</accession>
<evidence type="ECO:0000256" key="1">
    <source>
        <dbReference type="SAM" id="Phobius"/>
    </source>
</evidence>
<dbReference type="InterPro" id="IPR001279">
    <property type="entry name" value="Metallo-B-lactamas"/>
</dbReference>
<evidence type="ECO:0000313" key="3">
    <source>
        <dbReference type="EMBL" id="SIN71288.1"/>
    </source>
</evidence>
<dbReference type="SUPFAM" id="SSF56281">
    <property type="entry name" value="Metallo-hydrolase/oxidoreductase"/>
    <property type="match status" value="1"/>
</dbReference>
<keyword evidence="4" id="KW-1185">Reference proteome</keyword>